<dbReference type="OrthoDB" id="10003174at2759"/>
<keyword evidence="1" id="KW-0732">Signal</keyword>
<comment type="caution">
    <text evidence="3">The sequence shown here is derived from an EMBL/GenBank/DDBJ whole genome shotgun (WGS) entry which is preliminary data.</text>
</comment>
<protein>
    <submittedName>
        <fullName evidence="3">Uncharacterized protein</fullName>
    </submittedName>
</protein>
<evidence type="ECO:0000313" key="2">
    <source>
        <dbReference type="EMBL" id="CAF1318671.1"/>
    </source>
</evidence>
<feature type="signal peptide" evidence="1">
    <location>
        <begin position="1"/>
        <end position="19"/>
    </location>
</feature>
<reference evidence="3" key="1">
    <citation type="submission" date="2021-02" db="EMBL/GenBank/DDBJ databases">
        <authorList>
            <person name="Nowell W R."/>
        </authorList>
    </citation>
    <scope>NUCLEOTIDE SEQUENCE</scope>
</reference>
<dbReference type="Proteomes" id="UP000663828">
    <property type="component" value="Unassembled WGS sequence"/>
</dbReference>
<accession>A0A815X6N4</accession>
<keyword evidence="4" id="KW-1185">Reference proteome</keyword>
<evidence type="ECO:0000313" key="3">
    <source>
        <dbReference type="EMBL" id="CAF1551411.1"/>
    </source>
</evidence>
<name>A0A815X6N4_ADIRI</name>
<evidence type="ECO:0000313" key="4">
    <source>
        <dbReference type="Proteomes" id="UP000663828"/>
    </source>
</evidence>
<evidence type="ECO:0000256" key="1">
    <source>
        <dbReference type="SAM" id="SignalP"/>
    </source>
</evidence>
<dbReference type="EMBL" id="CAJNOJ010000232">
    <property type="protein sequence ID" value="CAF1318671.1"/>
    <property type="molecule type" value="Genomic_DNA"/>
</dbReference>
<sequence>MKNKTIFLYLCAVLVVIHGQLSIDELFLFTSKYTLSGNCTGFQYNFSNFRVQPNVYNQLTFDCQSSELVLRNQDNSFSSICPADEKYAQAIRIHFNQPIPTWIQVNQLQLYGIELCSLDELLRNVYPEHSHYRSRWALLINLDNNDKNQQHLAIATDGGMTFMLFLLSPDENSTIAYNQIDLIFPGEQSFRFNQSRINVWRVDPGYGRSPRSIEFSDYQLSKTSFTLFANETFVVYGTQVSLPRRFLVYVDDTLASCKYDYILQCQFPILPLYLSDTHQPVLKILYSRLQILNTTLTLVPRTRLHQVPTNHSLTEITTFEVTLDENLCRNQSLKSLFTFIVHLWKEDVNGNARYSKHEKDDLREVECNATVPIGQEIHKLVSPLSIDDVISMDVDLIHQWYDHRNCRAERTRISFI</sequence>
<dbReference type="AlphaFoldDB" id="A0A815X6N4"/>
<organism evidence="3 4">
    <name type="scientific">Adineta ricciae</name>
    <name type="common">Rotifer</name>
    <dbReference type="NCBI Taxonomy" id="249248"/>
    <lineage>
        <taxon>Eukaryota</taxon>
        <taxon>Metazoa</taxon>
        <taxon>Spiralia</taxon>
        <taxon>Gnathifera</taxon>
        <taxon>Rotifera</taxon>
        <taxon>Eurotatoria</taxon>
        <taxon>Bdelloidea</taxon>
        <taxon>Adinetida</taxon>
        <taxon>Adinetidae</taxon>
        <taxon>Adineta</taxon>
    </lineage>
</organism>
<proteinExistence type="predicted"/>
<dbReference type="Proteomes" id="UP000663852">
    <property type="component" value="Unassembled WGS sequence"/>
</dbReference>
<feature type="chain" id="PRO_5036229210" evidence="1">
    <location>
        <begin position="20"/>
        <end position="416"/>
    </location>
</feature>
<gene>
    <name evidence="2" type="ORF">EDS130_LOCUS31541</name>
    <name evidence="3" type="ORF">XAT740_LOCUS42924</name>
</gene>
<dbReference type="EMBL" id="CAJNOR010005208">
    <property type="protein sequence ID" value="CAF1551411.1"/>
    <property type="molecule type" value="Genomic_DNA"/>
</dbReference>